<accession>A0ABR2K8S8</accession>
<keyword evidence="2" id="KW-1185">Reference proteome</keyword>
<dbReference type="EMBL" id="JAPFFF010000006">
    <property type="protein sequence ID" value="KAK8887223.1"/>
    <property type="molecule type" value="Genomic_DNA"/>
</dbReference>
<proteinExistence type="predicted"/>
<reference evidence="1 2" key="1">
    <citation type="submission" date="2024-04" db="EMBL/GenBank/DDBJ databases">
        <title>Tritrichomonas musculus Genome.</title>
        <authorList>
            <person name="Alves-Ferreira E."/>
            <person name="Grigg M."/>
            <person name="Lorenzi H."/>
            <person name="Galac M."/>
        </authorList>
    </citation>
    <scope>NUCLEOTIDE SEQUENCE [LARGE SCALE GENOMIC DNA]</scope>
    <source>
        <strain evidence="1 2">EAF2021</strain>
    </source>
</reference>
<sequence>MDYKIVDHFHTNDHFQLIDDNMYSSDNFFIEEEDEENFDNESLFDLDTFLKINTSIERLRYFILYIVEDIGKIDLFIENINNDIMSILEKDIDTAFKAIQVLIDYGYKNIIFNDSILKILKWSIKDNNFCSVSFKLIIFYLEKNGMIFQKNDIIEMLTFSLTNDNNTRKIIWKLISYTILHHHFSIPQNILYRIIYMYWDLSTKDKSMVPIIMLAIFASHNSQDFNSLKNIIIADSEYIGEILLDCCSKKNYDTIIAILHFIKKINNYDFIQDIEDFYQNITE</sequence>
<gene>
    <name evidence="1" type="ORF">M9Y10_038261</name>
</gene>
<evidence type="ECO:0000313" key="1">
    <source>
        <dbReference type="EMBL" id="KAK8887223.1"/>
    </source>
</evidence>
<comment type="caution">
    <text evidence="1">The sequence shown here is derived from an EMBL/GenBank/DDBJ whole genome shotgun (WGS) entry which is preliminary data.</text>
</comment>
<protein>
    <submittedName>
        <fullName evidence="1">Uncharacterized protein</fullName>
    </submittedName>
</protein>
<evidence type="ECO:0000313" key="2">
    <source>
        <dbReference type="Proteomes" id="UP001470230"/>
    </source>
</evidence>
<dbReference type="Proteomes" id="UP001470230">
    <property type="component" value="Unassembled WGS sequence"/>
</dbReference>
<name>A0ABR2K8S8_9EUKA</name>
<organism evidence="1 2">
    <name type="scientific">Tritrichomonas musculus</name>
    <dbReference type="NCBI Taxonomy" id="1915356"/>
    <lineage>
        <taxon>Eukaryota</taxon>
        <taxon>Metamonada</taxon>
        <taxon>Parabasalia</taxon>
        <taxon>Tritrichomonadida</taxon>
        <taxon>Tritrichomonadidae</taxon>
        <taxon>Tritrichomonas</taxon>
    </lineage>
</organism>